<dbReference type="AlphaFoldDB" id="A0A9P7Q840"/>
<evidence type="ECO:0000256" key="8">
    <source>
        <dbReference type="SAM" id="SignalP"/>
    </source>
</evidence>
<organism evidence="10 11">
    <name type="scientific">Claviceps humidiphila</name>
    <dbReference type="NCBI Taxonomy" id="1294629"/>
    <lineage>
        <taxon>Eukaryota</taxon>
        <taxon>Fungi</taxon>
        <taxon>Dikarya</taxon>
        <taxon>Ascomycota</taxon>
        <taxon>Pezizomycotina</taxon>
        <taxon>Sordariomycetes</taxon>
        <taxon>Hypocreomycetidae</taxon>
        <taxon>Hypocreales</taxon>
        <taxon>Clavicipitaceae</taxon>
        <taxon>Claviceps</taxon>
    </lineage>
</organism>
<feature type="compositionally biased region" description="Basic and acidic residues" evidence="7">
    <location>
        <begin position="454"/>
        <end position="465"/>
    </location>
</feature>
<evidence type="ECO:0000256" key="6">
    <source>
        <dbReference type="ARBA" id="ARBA00023284"/>
    </source>
</evidence>
<feature type="signal peptide" evidence="8">
    <location>
        <begin position="1"/>
        <end position="22"/>
    </location>
</feature>
<dbReference type="PRINTS" id="PR00421">
    <property type="entry name" value="THIOREDOXIN"/>
</dbReference>
<evidence type="ECO:0000313" key="10">
    <source>
        <dbReference type="EMBL" id="KAG6122067.1"/>
    </source>
</evidence>
<evidence type="ECO:0000313" key="11">
    <source>
        <dbReference type="Proteomes" id="UP000732380"/>
    </source>
</evidence>
<dbReference type="Gene3D" id="3.40.30.10">
    <property type="entry name" value="Glutaredoxin"/>
    <property type="match status" value="2"/>
</dbReference>
<dbReference type="Proteomes" id="UP000732380">
    <property type="component" value="Unassembled WGS sequence"/>
</dbReference>
<feature type="compositionally biased region" description="Basic and acidic residues" evidence="7">
    <location>
        <begin position="258"/>
        <end position="282"/>
    </location>
</feature>
<evidence type="ECO:0000256" key="2">
    <source>
        <dbReference type="ARBA" id="ARBA00004319"/>
    </source>
</evidence>
<sequence length="478" mass="51808">MHNSAGMATLAAFLAALPCANAMYTKSSPVLQLNAKTYNSLIAQSNHTSIVEFYAPWCGHCKNLKPAYEKTAKNLDGLAKVAAVDCDDDMNKQFCGAMGVKGFPTLKIVRPGKKAGSKPMVEDYQGARTASAMTEAVVSKINNHVTRVTDKDLDTFLAGDKPKAILFTEKGTTSALLRSLAIDFLDVITVGQVRDKEVKAVEKFGIEQYPALVLIPTGDKEPITYDGELKKKSVVEFLQQVGQPNPDPAPAKAKPKANKNDKNKESKTKADAKPKPKPKQDADTSSESTTTETPASAPNVVAISIVTTKEMLAQKCLHSKANTCILALIPAASESSQDGAKVSESLSRLNTKYIHGNRQLFSFLAVPTDIEGVDAVRKTLGITGDVELVAVNARRGWWRHYQGDFGNESVEAWIDAIRMGEGSKSKLPKEIIVQDEPEQASASTENTAETTPEEAPKAETDKQTTEEEEEEDVKHEEL</sequence>
<keyword evidence="5" id="KW-0413">Isomerase</keyword>
<evidence type="ECO:0000256" key="7">
    <source>
        <dbReference type="SAM" id="MobiDB-lite"/>
    </source>
</evidence>
<feature type="compositionally biased region" description="Low complexity" evidence="7">
    <location>
        <begin position="440"/>
        <end position="450"/>
    </location>
</feature>
<feature type="region of interest" description="Disordered" evidence="7">
    <location>
        <begin position="427"/>
        <end position="478"/>
    </location>
</feature>
<keyword evidence="8" id="KW-0732">Signal</keyword>
<proteinExistence type="predicted"/>
<dbReference type="GO" id="GO:0034976">
    <property type="term" value="P:response to endoplasmic reticulum stress"/>
    <property type="evidence" value="ECO:0007669"/>
    <property type="project" value="TreeGrafter"/>
</dbReference>
<feature type="domain" description="Thioredoxin" evidence="9">
    <location>
        <begin position="11"/>
        <end position="143"/>
    </location>
</feature>
<dbReference type="EC" id="5.3.4.1" evidence="3"/>
<protein>
    <recommendedName>
        <fullName evidence="3">protein disulfide-isomerase</fullName>
        <ecNumber evidence="3">5.3.4.1</ecNumber>
    </recommendedName>
</protein>
<comment type="catalytic activity">
    <reaction evidence="1">
        <text>Catalyzes the rearrangement of -S-S- bonds in proteins.</text>
        <dbReference type="EC" id="5.3.4.1"/>
    </reaction>
</comment>
<evidence type="ECO:0000259" key="9">
    <source>
        <dbReference type="PROSITE" id="PS51352"/>
    </source>
</evidence>
<dbReference type="CDD" id="cd03002">
    <property type="entry name" value="PDI_a_MPD1_like"/>
    <property type="match status" value="1"/>
</dbReference>
<accession>A0A9P7Q840</accession>
<dbReference type="Pfam" id="PF24541">
    <property type="entry name" value="Thioredox_PDIA6_C"/>
    <property type="match status" value="1"/>
</dbReference>
<dbReference type="PANTHER" id="PTHR45815:SF3">
    <property type="entry name" value="PROTEIN DISULFIDE-ISOMERASE A6"/>
    <property type="match status" value="1"/>
</dbReference>
<dbReference type="CDD" id="cd02981">
    <property type="entry name" value="PDI_b_family"/>
    <property type="match status" value="1"/>
</dbReference>
<evidence type="ECO:0000256" key="3">
    <source>
        <dbReference type="ARBA" id="ARBA00012723"/>
    </source>
</evidence>
<keyword evidence="6" id="KW-0676">Redox-active center</keyword>
<evidence type="ECO:0000256" key="4">
    <source>
        <dbReference type="ARBA" id="ARBA00023157"/>
    </source>
</evidence>
<gene>
    <name evidence="10" type="ORF">E4U13_003323</name>
</gene>
<dbReference type="InterPro" id="IPR017937">
    <property type="entry name" value="Thioredoxin_CS"/>
</dbReference>
<dbReference type="PANTHER" id="PTHR45815">
    <property type="entry name" value="PROTEIN DISULFIDE-ISOMERASE A6"/>
    <property type="match status" value="1"/>
</dbReference>
<feature type="region of interest" description="Disordered" evidence="7">
    <location>
        <begin position="241"/>
        <end position="295"/>
    </location>
</feature>
<dbReference type="PROSITE" id="PS51352">
    <property type="entry name" value="THIOREDOXIN_2"/>
    <property type="match status" value="1"/>
</dbReference>
<comment type="subcellular location">
    <subcellularLocation>
        <location evidence="2">Endoplasmic reticulum lumen</location>
    </subcellularLocation>
</comment>
<evidence type="ECO:0000256" key="5">
    <source>
        <dbReference type="ARBA" id="ARBA00023235"/>
    </source>
</evidence>
<dbReference type="InterPro" id="IPR057305">
    <property type="entry name" value="Thioredox_PDIA6_C"/>
</dbReference>
<evidence type="ECO:0000256" key="1">
    <source>
        <dbReference type="ARBA" id="ARBA00001182"/>
    </source>
</evidence>
<dbReference type="Pfam" id="PF00085">
    <property type="entry name" value="Thioredoxin"/>
    <property type="match status" value="1"/>
</dbReference>
<keyword evidence="11" id="KW-1185">Reference proteome</keyword>
<dbReference type="PROSITE" id="PS00194">
    <property type="entry name" value="THIOREDOXIN_1"/>
    <property type="match status" value="1"/>
</dbReference>
<dbReference type="SUPFAM" id="SSF52833">
    <property type="entry name" value="Thioredoxin-like"/>
    <property type="match status" value="2"/>
</dbReference>
<keyword evidence="4" id="KW-1015">Disulfide bond</keyword>
<feature type="chain" id="PRO_5040434848" description="protein disulfide-isomerase" evidence="8">
    <location>
        <begin position="23"/>
        <end position="478"/>
    </location>
</feature>
<dbReference type="GO" id="GO:0005788">
    <property type="term" value="C:endoplasmic reticulum lumen"/>
    <property type="evidence" value="ECO:0007669"/>
    <property type="project" value="UniProtKB-SubCell"/>
</dbReference>
<name>A0A9P7Q840_9HYPO</name>
<comment type="caution">
    <text evidence="10">The sequence shown here is derived from an EMBL/GenBank/DDBJ whole genome shotgun (WGS) entry which is preliminary data.</text>
</comment>
<dbReference type="InterPro" id="IPR036249">
    <property type="entry name" value="Thioredoxin-like_sf"/>
</dbReference>
<dbReference type="InterPro" id="IPR013766">
    <property type="entry name" value="Thioredoxin_domain"/>
</dbReference>
<feature type="compositionally biased region" description="Low complexity" evidence="7">
    <location>
        <begin position="283"/>
        <end position="295"/>
    </location>
</feature>
<dbReference type="GO" id="GO:0015035">
    <property type="term" value="F:protein-disulfide reductase activity"/>
    <property type="evidence" value="ECO:0007669"/>
    <property type="project" value="TreeGrafter"/>
</dbReference>
<dbReference type="GO" id="GO:0003756">
    <property type="term" value="F:protein disulfide isomerase activity"/>
    <property type="evidence" value="ECO:0007669"/>
    <property type="project" value="UniProtKB-EC"/>
</dbReference>
<dbReference type="EMBL" id="SRQM01000026">
    <property type="protein sequence ID" value="KAG6122067.1"/>
    <property type="molecule type" value="Genomic_DNA"/>
</dbReference>
<reference evidence="10 11" key="1">
    <citation type="journal article" date="2020" name="bioRxiv">
        <title>Whole genome comparisons of ergot fungi reveals the divergence and evolution of species within the genus Claviceps are the result of varying mechanisms driving genome evolution and host range expansion.</title>
        <authorList>
            <person name="Wyka S.A."/>
            <person name="Mondo S.J."/>
            <person name="Liu M."/>
            <person name="Dettman J."/>
            <person name="Nalam V."/>
            <person name="Broders K.D."/>
        </authorList>
    </citation>
    <scope>NUCLEOTIDE SEQUENCE [LARGE SCALE GENOMIC DNA]</scope>
    <source>
        <strain evidence="10 11">LM576</strain>
    </source>
</reference>